<evidence type="ECO:0000313" key="2">
    <source>
        <dbReference type="EMBL" id="KAE8266774.1"/>
    </source>
</evidence>
<reference evidence="2" key="1">
    <citation type="submission" date="2016-04" db="EMBL/GenBank/DDBJ databases">
        <authorList>
            <person name="Nguyen H.D."/>
            <person name="Samba Siva P."/>
            <person name="Cullis J."/>
            <person name="Levesque C.A."/>
            <person name="Hambleton S."/>
        </authorList>
    </citation>
    <scope>NUCLEOTIDE SEQUENCE</scope>
    <source>
        <strain evidence="2">DAOMC 236422</strain>
    </source>
</reference>
<accession>A0A8X7T369</accession>
<evidence type="ECO:0000256" key="1">
    <source>
        <dbReference type="SAM" id="MobiDB-lite"/>
    </source>
</evidence>
<sequence>MSSCSSSQYAISQRIADNPTSGYSPASGDGTTQSSINDVCIIARLPPEAAARPTENPVLREKYIEKAVTGS</sequence>
<gene>
    <name evidence="2" type="ORF">A4X09_0g5571</name>
</gene>
<comment type="caution">
    <text evidence="2">The sequence shown here is derived from an EMBL/GenBank/DDBJ whole genome shotgun (WGS) entry which is preliminary data.</text>
</comment>
<dbReference type="EMBL" id="LWDG02000295">
    <property type="protein sequence ID" value="KAE8266774.1"/>
    <property type="molecule type" value="Genomic_DNA"/>
</dbReference>
<protein>
    <submittedName>
        <fullName evidence="2">Uncharacterized protein</fullName>
    </submittedName>
</protein>
<organism evidence="2 3">
    <name type="scientific">Tilletia walkeri</name>
    <dbReference type="NCBI Taxonomy" id="117179"/>
    <lineage>
        <taxon>Eukaryota</taxon>
        <taxon>Fungi</taxon>
        <taxon>Dikarya</taxon>
        <taxon>Basidiomycota</taxon>
        <taxon>Ustilaginomycotina</taxon>
        <taxon>Exobasidiomycetes</taxon>
        <taxon>Tilletiales</taxon>
        <taxon>Tilletiaceae</taxon>
        <taxon>Tilletia</taxon>
    </lineage>
</organism>
<name>A0A8X7T369_9BASI</name>
<dbReference type="AlphaFoldDB" id="A0A8X7T369"/>
<feature type="compositionally biased region" description="Polar residues" evidence="1">
    <location>
        <begin position="18"/>
        <end position="34"/>
    </location>
</feature>
<dbReference type="Proteomes" id="UP000078113">
    <property type="component" value="Unassembled WGS sequence"/>
</dbReference>
<proteinExistence type="predicted"/>
<keyword evidence="3" id="KW-1185">Reference proteome</keyword>
<feature type="region of interest" description="Disordered" evidence="1">
    <location>
        <begin position="1"/>
        <end position="34"/>
    </location>
</feature>
<evidence type="ECO:0000313" key="3">
    <source>
        <dbReference type="Proteomes" id="UP000078113"/>
    </source>
</evidence>
<reference evidence="2" key="2">
    <citation type="journal article" date="2019" name="IMA Fungus">
        <title>Genome sequencing and comparison of five Tilletia species to identify candidate genes for the detection of regulated species infecting wheat.</title>
        <authorList>
            <person name="Nguyen H.D.T."/>
            <person name="Sultana T."/>
            <person name="Kesanakurti P."/>
            <person name="Hambleton S."/>
        </authorList>
    </citation>
    <scope>NUCLEOTIDE SEQUENCE</scope>
    <source>
        <strain evidence="2">DAOMC 236422</strain>
    </source>
</reference>